<keyword evidence="2" id="KW-0418">Kinase</keyword>
<dbReference type="InterPro" id="IPR002575">
    <property type="entry name" value="Aminoglycoside_PTrfase"/>
</dbReference>
<dbReference type="AlphaFoldDB" id="A0A238XD15"/>
<dbReference type="SUPFAM" id="SSF56112">
    <property type="entry name" value="Protein kinase-like (PK-like)"/>
    <property type="match status" value="1"/>
</dbReference>
<keyword evidence="2" id="KW-0808">Transferase</keyword>
<sequence length="387" mass="43853">MENHAGVFNNVRIKSPTQELPFTRLRRRSEGTVSDSTYLDRLVDADDLEGYLSEALGPAETFSFERHAQGHSNETLFLTWGDRELVMRRPPPGETAETAHDVLREHRVVDALADTSVPVPETAHACTDHSVIGSEFYLMEREFGDVLRDEEPERFANPHARERVGEALIDTLAAIHGVDYAGVGLDDFGRPSGYTRRQVERWTNQLEWAFETTWGVREVPELVVVGDWLADNVPEDHPETLVHGDFKLDNVMYGPGAAPEVVAVFDWELSTLGDPRADLGWLLLFWYEEGDPDVVMPDLMATFTARDGYPTRAELIARYEERTGGEFKHERFYRTLAAYKMAALGEMFLARHLHGDSDDPLYPKMETQVPALAERTLAYVNDETDRL</sequence>
<evidence type="ECO:0000313" key="3">
    <source>
        <dbReference type="Proteomes" id="UP000198397"/>
    </source>
</evidence>
<dbReference type="InterPro" id="IPR052898">
    <property type="entry name" value="ACAD10-like"/>
</dbReference>
<reference evidence="2 3" key="1">
    <citation type="submission" date="2017-06" db="EMBL/GenBank/DDBJ databases">
        <authorList>
            <person name="Kim H.J."/>
            <person name="Triplett B.A."/>
        </authorList>
    </citation>
    <scope>NUCLEOTIDE SEQUENCE [LARGE SCALE GENOMIC DNA]</scope>
    <source>
        <strain evidence="2 3">DSM 8800</strain>
    </source>
</reference>
<keyword evidence="3" id="KW-1185">Reference proteome</keyword>
<evidence type="ECO:0000259" key="1">
    <source>
        <dbReference type="Pfam" id="PF01636"/>
    </source>
</evidence>
<dbReference type="CDD" id="cd05154">
    <property type="entry name" value="ACAD10_11_N-like"/>
    <property type="match status" value="1"/>
</dbReference>
<dbReference type="GO" id="GO:0016301">
    <property type="term" value="F:kinase activity"/>
    <property type="evidence" value="ECO:0007669"/>
    <property type="project" value="UniProtKB-KW"/>
</dbReference>
<protein>
    <submittedName>
        <fullName evidence="2">Predicted kinase, aminoglycoside phosphotransferase (APT) family</fullName>
    </submittedName>
</protein>
<dbReference type="InterPro" id="IPR011009">
    <property type="entry name" value="Kinase-like_dom_sf"/>
</dbReference>
<dbReference type="Pfam" id="PF01636">
    <property type="entry name" value="APH"/>
    <property type="match status" value="1"/>
</dbReference>
<evidence type="ECO:0000313" key="2">
    <source>
        <dbReference type="EMBL" id="SNR55799.1"/>
    </source>
</evidence>
<organism evidence="2 3">
    <name type="scientific">Halorubrum vacuolatum</name>
    <name type="common">Natronobacterium vacuolatum</name>
    <dbReference type="NCBI Taxonomy" id="63740"/>
    <lineage>
        <taxon>Archaea</taxon>
        <taxon>Methanobacteriati</taxon>
        <taxon>Methanobacteriota</taxon>
        <taxon>Stenosarchaea group</taxon>
        <taxon>Halobacteria</taxon>
        <taxon>Halobacteriales</taxon>
        <taxon>Haloferacaceae</taxon>
        <taxon>Halorubrum</taxon>
    </lineage>
</organism>
<dbReference type="EMBL" id="FZNQ01000015">
    <property type="protein sequence ID" value="SNR55799.1"/>
    <property type="molecule type" value="Genomic_DNA"/>
</dbReference>
<proteinExistence type="predicted"/>
<dbReference type="PANTHER" id="PTHR47829">
    <property type="entry name" value="HYDROLASE, PUTATIVE (AFU_ORTHOLOGUE AFUA_1G12880)-RELATED"/>
    <property type="match status" value="1"/>
</dbReference>
<dbReference type="InterPro" id="IPR041726">
    <property type="entry name" value="ACAD10_11_N"/>
</dbReference>
<dbReference type="Gene3D" id="3.90.1200.10">
    <property type="match status" value="1"/>
</dbReference>
<gene>
    <name evidence="2" type="ORF">SAMN06264855_11538</name>
</gene>
<dbReference type="Proteomes" id="UP000198397">
    <property type="component" value="Unassembled WGS sequence"/>
</dbReference>
<feature type="domain" description="Aminoglycoside phosphotransferase" evidence="1">
    <location>
        <begin position="64"/>
        <end position="310"/>
    </location>
</feature>
<dbReference type="Gene3D" id="3.30.200.20">
    <property type="entry name" value="Phosphorylase Kinase, domain 1"/>
    <property type="match status" value="1"/>
</dbReference>
<dbReference type="PANTHER" id="PTHR47829:SF1">
    <property type="entry name" value="HAD FAMILY PHOSPHATASE"/>
    <property type="match status" value="1"/>
</dbReference>
<name>A0A238XD15_HALVU</name>
<accession>A0A238XD15</accession>